<dbReference type="GO" id="GO:1901663">
    <property type="term" value="P:quinone biosynthetic process"/>
    <property type="evidence" value="ECO:0007669"/>
    <property type="project" value="UniProtKB-ARBA"/>
</dbReference>
<evidence type="ECO:0000256" key="11">
    <source>
        <dbReference type="RuleBase" id="RU004466"/>
    </source>
</evidence>
<evidence type="ECO:0000256" key="9">
    <source>
        <dbReference type="ARBA" id="ARBA00032448"/>
    </source>
</evidence>
<dbReference type="SFLD" id="SFLDS00005">
    <property type="entry name" value="Isoprenoid_Synthase_Type_I"/>
    <property type="match status" value="1"/>
</dbReference>
<proteinExistence type="inferred from homology"/>
<dbReference type="GO" id="GO:0004659">
    <property type="term" value="F:prenyltransferase activity"/>
    <property type="evidence" value="ECO:0007669"/>
    <property type="project" value="InterPro"/>
</dbReference>
<keyword evidence="5" id="KW-0460">Magnesium</keyword>
<evidence type="ECO:0000313" key="14">
    <source>
        <dbReference type="Proteomes" id="UP000297245"/>
    </source>
</evidence>
<dbReference type="PANTHER" id="PTHR12001:SF69">
    <property type="entry name" value="ALL TRANS-POLYPRENYL-DIPHOSPHATE SYNTHASE PDSS1"/>
    <property type="match status" value="1"/>
</dbReference>
<name>A0A4S8MT09_DENBC</name>
<evidence type="ECO:0000256" key="12">
    <source>
        <dbReference type="SAM" id="Phobius"/>
    </source>
</evidence>
<dbReference type="Proteomes" id="UP000297245">
    <property type="component" value="Unassembled WGS sequence"/>
</dbReference>
<dbReference type="GO" id="GO:0008299">
    <property type="term" value="P:isoprenoid biosynthetic process"/>
    <property type="evidence" value="ECO:0007669"/>
    <property type="project" value="UniProtKB-KW"/>
</dbReference>
<evidence type="ECO:0000313" key="13">
    <source>
        <dbReference type="EMBL" id="THV05799.1"/>
    </source>
</evidence>
<dbReference type="CDD" id="cd00685">
    <property type="entry name" value="Trans_IPPS_HT"/>
    <property type="match status" value="1"/>
</dbReference>
<accession>A0A4S8MT09</accession>
<dbReference type="OrthoDB" id="9927103at2759"/>
<evidence type="ECO:0000256" key="10">
    <source>
        <dbReference type="ARBA" id="ARBA00032873"/>
    </source>
</evidence>
<evidence type="ECO:0000256" key="3">
    <source>
        <dbReference type="ARBA" id="ARBA00022679"/>
    </source>
</evidence>
<evidence type="ECO:0000256" key="6">
    <source>
        <dbReference type="ARBA" id="ARBA00023229"/>
    </source>
</evidence>
<keyword evidence="14" id="KW-1185">Reference proteome</keyword>
<dbReference type="AlphaFoldDB" id="A0A4S8MT09"/>
<reference evidence="13 14" key="1">
    <citation type="journal article" date="2019" name="Nat. Ecol. Evol.">
        <title>Megaphylogeny resolves global patterns of mushroom evolution.</title>
        <authorList>
            <person name="Varga T."/>
            <person name="Krizsan K."/>
            <person name="Foldi C."/>
            <person name="Dima B."/>
            <person name="Sanchez-Garcia M."/>
            <person name="Sanchez-Ramirez S."/>
            <person name="Szollosi G.J."/>
            <person name="Szarkandi J.G."/>
            <person name="Papp V."/>
            <person name="Albert L."/>
            <person name="Andreopoulos W."/>
            <person name="Angelini C."/>
            <person name="Antonin V."/>
            <person name="Barry K.W."/>
            <person name="Bougher N.L."/>
            <person name="Buchanan P."/>
            <person name="Buyck B."/>
            <person name="Bense V."/>
            <person name="Catcheside P."/>
            <person name="Chovatia M."/>
            <person name="Cooper J."/>
            <person name="Damon W."/>
            <person name="Desjardin D."/>
            <person name="Finy P."/>
            <person name="Geml J."/>
            <person name="Haridas S."/>
            <person name="Hughes K."/>
            <person name="Justo A."/>
            <person name="Karasinski D."/>
            <person name="Kautmanova I."/>
            <person name="Kiss B."/>
            <person name="Kocsube S."/>
            <person name="Kotiranta H."/>
            <person name="LaButti K.M."/>
            <person name="Lechner B.E."/>
            <person name="Liimatainen K."/>
            <person name="Lipzen A."/>
            <person name="Lukacs Z."/>
            <person name="Mihaltcheva S."/>
            <person name="Morgado L.N."/>
            <person name="Niskanen T."/>
            <person name="Noordeloos M.E."/>
            <person name="Ohm R.A."/>
            <person name="Ortiz-Santana B."/>
            <person name="Ovrebo C."/>
            <person name="Racz N."/>
            <person name="Riley R."/>
            <person name="Savchenko A."/>
            <person name="Shiryaev A."/>
            <person name="Soop K."/>
            <person name="Spirin V."/>
            <person name="Szebenyi C."/>
            <person name="Tomsovsky M."/>
            <person name="Tulloss R.E."/>
            <person name="Uehling J."/>
            <person name="Grigoriev I.V."/>
            <person name="Vagvolgyi C."/>
            <person name="Papp T."/>
            <person name="Martin F.M."/>
            <person name="Miettinen O."/>
            <person name="Hibbett D.S."/>
            <person name="Nagy L.G."/>
        </authorList>
    </citation>
    <scope>NUCLEOTIDE SEQUENCE [LARGE SCALE GENOMIC DNA]</scope>
    <source>
        <strain evidence="13 14">CBS 962.96</strain>
    </source>
</reference>
<dbReference type="Pfam" id="PF00348">
    <property type="entry name" value="polyprenyl_synt"/>
    <property type="match status" value="1"/>
</dbReference>
<organism evidence="13 14">
    <name type="scientific">Dendrothele bispora (strain CBS 962.96)</name>
    <dbReference type="NCBI Taxonomy" id="1314807"/>
    <lineage>
        <taxon>Eukaryota</taxon>
        <taxon>Fungi</taxon>
        <taxon>Dikarya</taxon>
        <taxon>Basidiomycota</taxon>
        <taxon>Agaricomycotina</taxon>
        <taxon>Agaricomycetes</taxon>
        <taxon>Agaricomycetidae</taxon>
        <taxon>Agaricales</taxon>
        <taxon>Agaricales incertae sedis</taxon>
        <taxon>Dendrothele</taxon>
    </lineage>
</organism>
<evidence type="ECO:0000256" key="5">
    <source>
        <dbReference type="ARBA" id="ARBA00022842"/>
    </source>
</evidence>
<feature type="transmembrane region" description="Helical" evidence="12">
    <location>
        <begin position="59"/>
        <end position="81"/>
    </location>
</feature>
<dbReference type="Gene3D" id="1.10.600.10">
    <property type="entry name" value="Farnesyl Diphosphate Synthase"/>
    <property type="match status" value="1"/>
</dbReference>
<keyword evidence="12" id="KW-0472">Membrane</keyword>
<protein>
    <recommendedName>
        <fullName evidence="10">(2E,6E)-farnesyl diphosphate synthase</fullName>
    </recommendedName>
    <alternativeName>
        <fullName evidence="9">Dimethylallyltranstransferase</fullName>
    </alternativeName>
    <alternativeName>
        <fullName evidence="8">Farnesyl diphosphate synthase</fullName>
    </alternativeName>
    <alternativeName>
        <fullName evidence="7">Geranyltranstransferase</fullName>
    </alternativeName>
</protein>
<dbReference type="InterPro" id="IPR000092">
    <property type="entry name" value="Polyprenyl_synt"/>
</dbReference>
<evidence type="ECO:0000256" key="7">
    <source>
        <dbReference type="ARBA" id="ARBA00032380"/>
    </source>
</evidence>
<dbReference type="EMBL" id="ML179046">
    <property type="protein sequence ID" value="THV05799.1"/>
    <property type="molecule type" value="Genomic_DNA"/>
</dbReference>
<gene>
    <name evidence="13" type="ORF">K435DRAFT_646465</name>
</gene>
<dbReference type="PROSITE" id="PS00444">
    <property type="entry name" value="POLYPRENYL_SYNTHASE_2"/>
    <property type="match status" value="1"/>
</dbReference>
<comment type="cofactor">
    <cofactor evidence="1">
        <name>Mg(2+)</name>
        <dbReference type="ChEBI" id="CHEBI:18420"/>
    </cofactor>
</comment>
<keyword evidence="4" id="KW-0479">Metal-binding</keyword>
<keyword evidence="6" id="KW-0414">Isoprene biosynthesis</keyword>
<dbReference type="SUPFAM" id="SSF48576">
    <property type="entry name" value="Terpenoid synthases"/>
    <property type="match status" value="1"/>
</dbReference>
<sequence length="363" mass="40175">MTGELDTFSLKAIPSILGEEVQAVQRSLLDTIQSTSSKMLAELGTYYAARPSKQMRPRLILLLAKATGSGYFFLNILIYFMTLSASASKDNQVSMKHTQLAQIVEMIHVASLLHDDVLDNAATRRGETSAPVKYGNKSTILTGDFLLAKLMSLAVSLESWEVAQEIPGIIGDLIEGEMRQAEGALKALRIDTFPIQILDHDVLWADYVQRIYLKTGTLFARSAKCSVLLHKNVSSDVVKAAYEYGRNLGIAFQIVDDILDFTGDDTLGKPHGNDIREGIITAPVLFAMKESPEIRALFARGFSQPNDIDKAICIIHSTQAIHRSEEVAMQYAKQAQDSISAWEPSPAKCALEELTRWITMRKH</sequence>
<keyword evidence="12" id="KW-0812">Transmembrane</keyword>
<dbReference type="InterPro" id="IPR008949">
    <property type="entry name" value="Isoprenoid_synthase_dom_sf"/>
</dbReference>
<evidence type="ECO:0000256" key="4">
    <source>
        <dbReference type="ARBA" id="ARBA00022723"/>
    </source>
</evidence>
<evidence type="ECO:0000256" key="1">
    <source>
        <dbReference type="ARBA" id="ARBA00001946"/>
    </source>
</evidence>
<keyword evidence="12" id="KW-1133">Transmembrane helix</keyword>
<dbReference type="PROSITE" id="PS00723">
    <property type="entry name" value="POLYPRENYL_SYNTHASE_1"/>
    <property type="match status" value="1"/>
</dbReference>
<dbReference type="PANTHER" id="PTHR12001">
    <property type="entry name" value="GERANYLGERANYL PYROPHOSPHATE SYNTHASE"/>
    <property type="match status" value="1"/>
</dbReference>
<dbReference type="InterPro" id="IPR033749">
    <property type="entry name" value="Polyprenyl_synt_CS"/>
</dbReference>
<keyword evidence="3 11" id="KW-0808">Transferase</keyword>
<comment type="similarity">
    <text evidence="2 11">Belongs to the FPP/GGPP synthase family.</text>
</comment>
<dbReference type="GO" id="GO:0046872">
    <property type="term" value="F:metal ion binding"/>
    <property type="evidence" value="ECO:0007669"/>
    <property type="project" value="UniProtKB-KW"/>
</dbReference>
<evidence type="ECO:0000256" key="8">
    <source>
        <dbReference type="ARBA" id="ARBA00032424"/>
    </source>
</evidence>
<evidence type="ECO:0000256" key="2">
    <source>
        <dbReference type="ARBA" id="ARBA00006706"/>
    </source>
</evidence>